<evidence type="ECO:0000256" key="1">
    <source>
        <dbReference type="ARBA" id="ARBA00001974"/>
    </source>
</evidence>
<evidence type="ECO:0000256" key="6">
    <source>
        <dbReference type="ARBA" id="ARBA00023033"/>
    </source>
</evidence>
<evidence type="ECO:0000256" key="2">
    <source>
        <dbReference type="ARBA" id="ARBA00007992"/>
    </source>
</evidence>
<evidence type="ECO:0000313" key="9">
    <source>
        <dbReference type="Proteomes" id="UP001187682"/>
    </source>
</evidence>
<dbReference type="GO" id="GO:0071949">
    <property type="term" value="F:FAD binding"/>
    <property type="evidence" value="ECO:0007669"/>
    <property type="project" value="InterPro"/>
</dbReference>
<dbReference type="AlphaFoldDB" id="A0AAE8T0D1"/>
<feature type="domain" description="FAD-binding" evidence="7">
    <location>
        <begin position="8"/>
        <end position="337"/>
    </location>
</feature>
<dbReference type="Proteomes" id="UP001187682">
    <property type="component" value="Unassembled WGS sequence"/>
</dbReference>
<accession>A0AAE8T0D1</accession>
<dbReference type="Gene3D" id="3.50.50.60">
    <property type="entry name" value="FAD/NAD(P)-binding domain"/>
    <property type="match status" value="1"/>
</dbReference>
<proteinExistence type="inferred from homology"/>
<keyword evidence="3" id="KW-0285">Flavoprotein</keyword>
<evidence type="ECO:0000313" key="8">
    <source>
        <dbReference type="EMBL" id="SPO06962.1"/>
    </source>
</evidence>
<comment type="caution">
    <text evidence="8">The sequence shown here is derived from an EMBL/GenBank/DDBJ whole genome shotgun (WGS) entry which is preliminary data.</text>
</comment>
<dbReference type="InterPro" id="IPR050562">
    <property type="entry name" value="FAD_mOase_fung"/>
</dbReference>
<dbReference type="SUPFAM" id="SSF51905">
    <property type="entry name" value="FAD/NAD(P)-binding domain"/>
    <property type="match status" value="1"/>
</dbReference>
<dbReference type="PRINTS" id="PR00420">
    <property type="entry name" value="RNGMNOXGNASE"/>
</dbReference>
<dbReference type="PANTHER" id="PTHR47356">
    <property type="entry name" value="FAD-DEPENDENT MONOOXYGENASE ASQG-RELATED"/>
    <property type="match status" value="1"/>
</dbReference>
<evidence type="ECO:0000256" key="4">
    <source>
        <dbReference type="ARBA" id="ARBA00022827"/>
    </source>
</evidence>
<comment type="similarity">
    <text evidence="2">Belongs to the paxM FAD-dependent monooxygenase family.</text>
</comment>
<dbReference type="PANTHER" id="PTHR47356:SF2">
    <property type="entry name" value="FAD-BINDING DOMAIN-CONTAINING PROTEIN-RELATED"/>
    <property type="match status" value="1"/>
</dbReference>
<keyword evidence="4" id="KW-0274">FAD</keyword>
<dbReference type="InterPro" id="IPR002938">
    <property type="entry name" value="FAD-bd"/>
</dbReference>
<dbReference type="EMBL" id="ONZQ02000017">
    <property type="protein sequence ID" value="SPO06962.1"/>
    <property type="molecule type" value="Genomic_DNA"/>
</dbReference>
<dbReference type="GO" id="GO:0004497">
    <property type="term" value="F:monooxygenase activity"/>
    <property type="evidence" value="ECO:0007669"/>
    <property type="project" value="UniProtKB-KW"/>
</dbReference>
<evidence type="ECO:0000256" key="5">
    <source>
        <dbReference type="ARBA" id="ARBA00023002"/>
    </source>
</evidence>
<dbReference type="InterPro" id="IPR036188">
    <property type="entry name" value="FAD/NAD-bd_sf"/>
</dbReference>
<gene>
    <name evidence="8" type="ORF">DNG_09656</name>
</gene>
<keyword evidence="9" id="KW-1185">Reference proteome</keyword>
<dbReference type="Pfam" id="PF01494">
    <property type="entry name" value="FAD_binding_3"/>
    <property type="match status" value="1"/>
</dbReference>
<organism evidence="8 9">
    <name type="scientific">Cephalotrichum gorgonifer</name>
    <dbReference type="NCBI Taxonomy" id="2041049"/>
    <lineage>
        <taxon>Eukaryota</taxon>
        <taxon>Fungi</taxon>
        <taxon>Dikarya</taxon>
        <taxon>Ascomycota</taxon>
        <taxon>Pezizomycotina</taxon>
        <taxon>Sordariomycetes</taxon>
        <taxon>Hypocreomycetidae</taxon>
        <taxon>Microascales</taxon>
        <taxon>Microascaceae</taxon>
        <taxon>Cephalotrichum</taxon>
    </lineage>
</organism>
<name>A0AAE8T0D1_9PEZI</name>
<comment type="cofactor">
    <cofactor evidence="1">
        <name>FAD</name>
        <dbReference type="ChEBI" id="CHEBI:57692"/>
    </cofactor>
</comment>
<evidence type="ECO:0000259" key="7">
    <source>
        <dbReference type="Pfam" id="PF01494"/>
    </source>
</evidence>
<evidence type="ECO:0000256" key="3">
    <source>
        <dbReference type="ARBA" id="ARBA00022630"/>
    </source>
</evidence>
<keyword evidence="6" id="KW-0503">Monooxygenase</keyword>
<protein>
    <submittedName>
        <fullName evidence="8">Related to hydroxylase</fullName>
    </submittedName>
</protein>
<reference evidence="8" key="1">
    <citation type="submission" date="2018-03" db="EMBL/GenBank/DDBJ databases">
        <authorList>
            <person name="Guldener U."/>
        </authorList>
    </citation>
    <scope>NUCLEOTIDE SEQUENCE</scope>
</reference>
<keyword evidence="5" id="KW-0560">Oxidoreductase</keyword>
<sequence length="484" mass="53236">MASAEPFRVIIAGGGIAGLALANMLEKFDLDYLILEGHSSIAPAVGASIGMFPNGLRILDQLGCYEDIQDVFGGDVPYSRSHTRDENGHILTTMEDMSGSLEKRHGYGLMFFDRQKLLEILHDNIRQKEKVLCNKRVTGVDLVDGGVRVTCADGSVFPGSIVVGADGIHSAVRDAMTALGNKLQPGYFDPQERVPCYYKCSFGIAQHVPGWVAGEQHLVTGRGRSQLVASGPDDKVYWFMFEKLPETKYDKDIPKFTKEDEAEFVRRNKDVPITESVTFGDVYGRRISSTLTPLHEVVYKKWFFRRIITLGDSAHKPNPLGGQGANGALESCAVLVNTILRTRERRGGALTGLTDEEVETIFTETQSTRHERAELILKRAHDQQTLFAYESPWFSTLIFKIVQPLAGESHLLSSLAALFAGAAKLDGLPVPPRPREIPFDDEVPEKTFNEKTRGLVGKAFVGGVVGGILWIIAAKAFDLPTVGR</sequence>